<proteinExistence type="predicted"/>
<name>A0A0F9I6N8_9ZZZZ</name>
<evidence type="ECO:0000313" key="1">
    <source>
        <dbReference type="EMBL" id="KKL89465.1"/>
    </source>
</evidence>
<protein>
    <recommendedName>
        <fullName evidence="2">Peptidase C39-like domain-containing protein</fullName>
    </recommendedName>
</protein>
<dbReference type="EMBL" id="LAZR01020278">
    <property type="protein sequence ID" value="KKL89465.1"/>
    <property type="molecule type" value="Genomic_DNA"/>
</dbReference>
<evidence type="ECO:0008006" key="2">
    <source>
        <dbReference type="Google" id="ProtNLM"/>
    </source>
</evidence>
<comment type="caution">
    <text evidence="1">The sequence shown here is derived from an EMBL/GenBank/DDBJ whole genome shotgun (WGS) entry which is preliminary data.</text>
</comment>
<sequence>MKSVYQTRFGGSDAPEIEQGNCMAACLASLFEVGFEDVPDFAGEIVGSGWYFTLQDWLRARNLYMLLLTAPASEAPRGWCMAGVDSETLPNPDDGHMVVLFNGEVIHDPNPRAKRGRDDYVIKDYWVFTVLDPGKMT</sequence>
<accession>A0A0F9I6N8</accession>
<reference evidence="1" key="1">
    <citation type="journal article" date="2015" name="Nature">
        <title>Complex archaea that bridge the gap between prokaryotes and eukaryotes.</title>
        <authorList>
            <person name="Spang A."/>
            <person name="Saw J.H."/>
            <person name="Jorgensen S.L."/>
            <person name="Zaremba-Niedzwiedzka K."/>
            <person name="Martijn J."/>
            <person name="Lind A.E."/>
            <person name="van Eijk R."/>
            <person name="Schleper C."/>
            <person name="Guy L."/>
            <person name="Ettema T.J."/>
        </authorList>
    </citation>
    <scope>NUCLEOTIDE SEQUENCE</scope>
</reference>
<dbReference type="AlphaFoldDB" id="A0A0F9I6N8"/>
<gene>
    <name evidence="1" type="ORF">LCGC14_1914430</name>
</gene>
<organism evidence="1">
    <name type="scientific">marine sediment metagenome</name>
    <dbReference type="NCBI Taxonomy" id="412755"/>
    <lineage>
        <taxon>unclassified sequences</taxon>
        <taxon>metagenomes</taxon>
        <taxon>ecological metagenomes</taxon>
    </lineage>
</organism>